<dbReference type="RefSeq" id="XP_053584206.1">
    <property type="nucleotide sequence ID" value="XM_053729434.1"/>
</dbReference>
<proteinExistence type="predicted"/>
<feature type="transmembrane region" description="Helical" evidence="1">
    <location>
        <begin position="183"/>
        <end position="203"/>
    </location>
</feature>
<feature type="transmembrane region" description="Helical" evidence="1">
    <location>
        <begin position="35"/>
        <end position="59"/>
    </location>
</feature>
<feature type="transmembrane region" description="Helical" evidence="1">
    <location>
        <begin position="124"/>
        <end position="146"/>
    </location>
</feature>
<feature type="transmembrane region" description="Helical" evidence="1">
    <location>
        <begin position="243"/>
        <end position="267"/>
    </location>
</feature>
<feature type="transmembrane region" description="Helical" evidence="1">
    <location>
        <begin position="99"/>
        <end position="117"/>
    </location>
</feature>
<protein>
    <recommendedName>
        <fullName evidence="4">Serpentine Receptor, class T</fullName>
    </recommendedName>
</protein>
<evidence type="ECO:0000313" key="2">
    <source>
        <dbReference type="EMBL" id="KAF1756376.1"/>
    </source>
</evidence>
<evidence type="ECO:0000256" key="1">
    <source>
        <dbReference type="SAM" id="Phobius"/>
    </source>
</evidence>
<dbReference type="Proteomes" id="UP000483820">
    <property type="component" value="Chromosome IV"/>
</dbReference>
<dbReference type="GeneID" id="9803305"/>
<gene>
    <name evidence="2" type="ORF">GCK72_012829</name>
</gene>
<dbReference type="KEGG" id="crq:GCK72_012829"/>
<dbReference type="CTD" id="9803305"/>
<dbReference type="InterPro" id="IPR019425">
    <property type="entry name" value="7TM_GPCR_serpentine_rcpt_Srt"/>
</dbReference>
<keyword evidence="1" id="KW-0472">Membrane</keyword>
<sequence>MNRLIEYGSVDEIPYYNCSAKSQNEWLATGVKRPWLGYPITVFGVFIEILYLPILYIIFKSKLIKMTCYKIMVLLAFTDMTATACRGFAIATWCMSCSVTTSLFLNRVISVAFHGLSNSIEKKLAYICIFLCIFYGFYVLFFTPVVCFNSEWLIWLPDPLSEMKPSEQAAEYYRNRVQAWNNWIFVTCMFVLFTLYLGMINKISMGQKSKAAKSIFIQCCIICFFNTVIALVYNALTLITPDYWMLLLCQFCWSVNHGCPALIYITMNQTIKREFKKMILGSDKRIGSVSTHPASLTHLSTH</sequence>
<dbReference type="SUPFAM" id="SSF81321">
    <property type="entry name" value="Family A G protein-coupled receptor-like"/>
    <property type="match status" value="1"/>
</dbReference>
<evidence type="ECO:0008006" key="4">
    <source>
        <dbReference type="Google" id="ProtNLM"/>
    </source>
</evidence>
<name>A0A6A5GPD5_CAERE</name>
<keyword evidence="1" id="KW-1133">Transmembrane helix</keyword>
<dbReference type="AlphaFoldDB" id="A0A6A5GPD5"/>
<comment type="caution">
    <text evidence="2">The sequence shown here is derived from an EMBL/GenBank/DDBJ whole genome shotgun (WGS) entry which is preliminary data.</text>
</comment>
<reference evidence="2 3" key="1">
    <citation type="submission" date="2019-12" db="EMBL/GenBank/DDBJ databases">
        <title>Chromosome-level assembly of the Caenorhabditis remanei genome.</title>
        <authorList>
            <person name="Teterina A.A."/>
            <person name="Willis J.H."/>
            <person name="Phillips P.C."/>
        </authorList>
    </citation>
    <scope>NUCLEOTIDE SEQUENCE [LARGE SCALE GENOMIC DNA]</scope>
    <source>
        <strain evidence="2 3">PX506</strain>
        <tissue evidence="2">Whole organism</tissue>
    </source>
</reference>
<dbReference type="Gene3D" id="1.20.1070.10">
    <property type="entry name" value="Rhodopsin 7-helix transmembrane proteins"/>
    <property type="match status" value="1"/>
</dbReference>
<dbReference type="EMBL" id="WUAV01000004">
    <property type="protein sequence ID" value="KAF1756376.1"/>
    <property type="molecule type" value="Genomic_DNA"/>
</dbReference>
<keyword evidence="1" id="KW-0812">Transmembrane</keyword>
<dbReference type="PANTHER" id="PTHR23021">
    <property type="entry name" value="SERPENTINE RECEPTOR, CLASS T"/>
    <property type="match status" value="1"/>
</dbReference>
<dbReference type="Pfam" id="PF10321">
    <property type="entry name" value="7TM_GPCR_Srt"/>
    <property type="match status" value="2"/>
</dbReference>
<dbReference type="PANTHER" id="PTHR23021:SF43">
    <property type="entry name" value="SERPENTINE RECEPTOR, CLASS T"/>
    <property type="match status" value="1"/>
</dbReference>
<evidence type="ECO:0000313" key="3">
    <source>
        <dbReference type="Proteomes" id="UP000483820"/>
    </source>
</evidence>
<feature type="transmembrane region" description="Helical" evidence="1">
    <location>
        <begin position="215"/>
        <end position="237"/>
    </location>
</feature>
<organism evidence="2 3">
    <name type="scientific">Caenorhabditis remanei</name>
    <name type="common">Caenorhabditis vulgaris</name>
    <dbReference type="NCBI Taxonomy" id="31234"/>
    <lineage>
        <taxon>Eukaryota</taxon>
        <taxon>Metazoa</taxon>
        <taxon>Ecdysozoa</taxon>
        <taxon>Nematoda</taxon>
        <taxon>Chromadorea</taxon>
        <taxon>Rhabditida</taxon>
        <taxon>Rhabditina</taxon>
        <taxon>Rhabditomorpha</taxon>
        <taxon>Rhabditoidea</taxon>
        <taxon>Rhabditidae</taxon>
        <taxon>Peloderinae</taxon>
        <taxon>Caenorhabditis</taxon>
    </lineage>
</organism>
<accession>A0A6A5GPD5</accession>